<name>A0A3R9YMX1_9SPHN</name>
<organism evidence="9 10">
    <name type="scientific">Sphingomonas ginkgonis</name>
    <dbReference type="NCBI Taxonomy" id="2315330"/>
    <lineage>
        <taxon>Bacteria</taxon>
        <taxon>Pseudomonadati</taxon>
        <taxon>Pseudomonadota</taxon>
        <taxon>Alphaproteobacteria</taxon>
        <taxon>Sphingomonadales</taxon>
        <taxon>Sphingomonadaceae</taxon>
        <taxon>Sphingomonas</taxon>
    </lineage>
</organism>
<evidence type="ECO:0000256" key="7">
    <source>
        <dbReference type="SAM" id="Phobius"/>
    </source>
</evidence>
<dbReference type="InterPro" id="IPR005467">
    <property type="entry name" value="His_kinase_dom"/>
</dbReference>
<dbReference type="InterPro" id="IPR003594">
    <property type="entry name" value="HATPase_dom"/>
</dbReference>
<dbReference type="EMBL" id="RWJF01000001">
    <property type="protein sequence ID" value="RST31409.1"/>
    <property type="molecule type" value="Genomic_DNA"/>
</dbReference>
<dbReference type="EC" id="2.7.13.3" evidence="2"/>
<dbReference type="InterPro" id="IPR029016">
    <property type="entry name" value="GAF-like_dom_sf"/>
</dbReference>
<evidence type="ECO:0000313" key="10">
    <source>
        <dbReference type="Proteomes" id="UP000274661"/>
    </source>
</evidence>
<dbReference type="InterPro" id="IPR003018">
    <property type="entry name" value="GAF"/>
</dbReference>
<evidence type="ECO:0000256" key="6">
    <source>
        <dbReference type="ARBA" id="ARBA00023012"/>
    </source>
</evidence>
<protein>
    <recommendedName>
        <fullName evidence="2">histidine kinase</fullName>
        <ecNumber evidence="2">2.7.13.3</ecNumber>
    </recommendedName>
</protein>
<dbReference type="PANTHER" id="PTHR44936:SF9">
    <property type="entry name" value="SENSOR PROTEIN CREC"/>
    <property type="match status" value="1"/>
</dbReference>
<accession>A0A3R9YMX1</accession>
<evidence type="ECO:0000256" key="4">
    <source>
        <dbReference type="ARBA" id="ARBA00022679"/>
    </source>
</evidence>
<keyword evidence="5 9" id="KW-0418">Kinase</keyword>
<feature type="domain" description="Histidine kinase" evidence="8">
    <location>
        <begin position="492"/>
        <end position="694"/>
    </location>
</feature>
<dbReference type="PRINTS" id="PR00344">
    <property type="entry name" value="BCTRLSENSOR"/>
</dbReference>
<feature type="transmembrane region" description="Helical" evidence="7">
    <location>
        <begin position="107"/>
        <end position="129"/>
    </location>
</feature>
<evidence type="ECO:0000259" key="8">
    <source>
        <dbReference type="PROSITE" id="PS50109"/>
    </source>
</evidence>
<dbReference type="Gene3D" id="3.30.450.40">
    <property type="match status" value="1"/>
</dbReference>
<dbReference type="OrthoDB" id="9785691at2"/>
<dbReference type="Gene3D" id="3.30.565.10">
    <property type="entry name" value="Histidine kinase-like ATPase, C-terminal domain"/>
    <property type="match status" value="1"/>
</dbReference>
<dbReference type="PROSITE" id="PS50109">
    <property type="entry name" value="HIS_KIN"/>
    <property type="match status" value="1"/>
</dbReference>
<dbReference type="InterPro" id="IPR036890">
    <property type="entry name" value="HATPase_C_sf"/>
</dbReference>
<dbReference type="Pfam" id="PF02518">
    <property type="entry name" value="HATPase_c"/>
    <property type="match status" value="1"/>
</dbReference>
<comment type="caution">
    <text evidence="9">The sequence shown here is derived from an EMBL/GenBank/DDBJ whole genome shotgun (WGS) entry which is preliminary data.</text>
</comment>
<feature type="transmembrane region" description="Helical" evidence="7">
    <location>
        <begin position="172"/>
        <end position="190"/>
    </location>
</feature>
<keyword evidence="6" id="KW-0902">Two-component regulatory system</keyword>
<feature type="transmembrane region" description="Helical" evidence="7">
    <location>
        <begin position="141"/>
        <end position="160"/>
    </location>
</feature>
<dbReference type="Proteomes" id="UP000274661">
    <property type="component" value="Unassembled WGS sequence"/>
</dbReference>
<keyword evidence="7" id="KW-0812">Transmembrane</keyword>
<keyword evidence="7" id="KW-1133">Transmembrane helix</keyword>
<evidence type="ECO:0000256" key="2">
    <source>
        <dbReference type="ARBA" id="ARBA00012438"/>
    </source>
</evidence>
<dbReference type="PANTHER" id="PTHR44936">
    <property type="entry name" value="SENSOR PROTEIN CREC"/>
    <property type="match status" value="1"/>
</dbReference>
<reference evidence="9 10" key="1">
    <citation type="submission" date="2018-12" db="EMBL/GenBank/DDBJ databases">
        <title>Sphingomonas sp. HMF7854 Genome sequencing and assembly.</title>
        <authorList>
            <person name="Cha I."/>
            <person name="Kang H."/>
            <person name="Kim H."/>
            <person name="Kang J."/>
            <person name="Joh K."/>
        </authorList>
    </citation>
    <scope>NUCLEOTIDE SEQUENCE [LARGE SCALE GENOMIC DNA]</scope>
    <source>
        <strain evidence="9 10">HMF7854</strain>
    </source>
</reference>
<feature type="transmembrane region" description="Helical" evidence="7">
    <location>
        <begin position="202"/>
        <end position="220"/>
    </location>
</feature>
<feature type="transmembrane region" description="Helical" evidence="7">
    <location>
        <begin position="265"/>
        <end position="285"/>
    </location>
</feature>
<dbReference type="InterPro" id="IPR004358">
    <property type="entry name" value="Sig_transdc_His_kin-like_C"/>
</dbReference>
<sequence length="706" mass="75546">MSDWLTVGPRVGALVVFWSHALAALLFASLIIWQLVAGARQNGPRLLLAGFALTAVWAWLSAIAPLVMLVAAAETARNLVWVGLLYALSSSSPSASPRDRQQGVRLVYAAVTAVMGMQFIVDLLPAISVDNRTAAVSLTSTILRITGSAGALVLVHNLYGQAAPASRTSIRPVMAALALTWVYDLNLYTIAYLDSGLTGGLFQWRGLAVALTAPLFALGARRGDSWRISLSRAATFQSLSLLAICSYFAIMAILATALRGSGWDWARSAALLLLAGMTLAAMVVLPSSRARAWAKVKVAKHFFEHRYDYRSEWLRFTATLGASEPSAPPLGERMIKAFGDIVDSPGGLLLAANDGGTISVAAMWNWTGESSGAGEEAEDSVFWAAVEGETRIVEFDAHRSRYGSPRDLALPVPAWLVADLEAWVAVPLVHGERLVGLVVLAAPAIRRALDWEDFDLLRTAGRQAASSLAEAHGQQALANAQRFEEFNRRFAFILHDIKNLVSQLSLLSRNAERHAGNAEFQADMVATLKGSVGKMNDLLARLAPAARGVPAQRSPIALRPVLSAAIAAKRRSHDVLLLGDAALWAVGDAVQLEHAVGHLVQNAIDASPTDEPVTVRVGRRSTDVVIDILDHGSGMDPEFIRTRLFQPFASTKENGFGVGAFEARSLVAAMGGRLSVDSRVGKGTRFTITLPIAAEVTAPARLRKTA</sequence>
<dbReference type="SMART" id="SM00387">
    <property type="entry name" value="HATPase_c"/>
    <property type="match status" value="1"/>
</dbReference>
<gene>
    <name evidence="9" type="primary">prsK</name>
    <name evidence="9" type="ORF">HMF7854_11580</name>
</gene>
<proteinExistence type="predicted"/>
<evidence type="ECO:0000256" key="5">
    <source>
        <dbReference type="ARBA" id="ARBA00022777"/>
    </source>
</evidence>
<feature type="transmembrane region" description="Helical" evidence="7">
    <location>
        <begin position="12"/>
        <end position="36"/>
    </location>
</feature>
<dbReference type="GO" id="GO:0004673">
    <property type="term" value="F:protein histidine kinase activity"/>
    <property type="evidence" value="ECO:0007669"/>
    <property type="project" value="UniProtKB-EC"/>
</dbReference>
<feature type="transmembrane region" description="Helical" evidence="7">
    <location>
        <begin position="241"/>
        <end position="259"/>
    </location>
</feature>
<evidence type="ECO:0000313" key="9">
    <source>
        <dbReference type="EMBL" id="RST31409.1"/>
    </source>
</evidence>
<dbReference type="GO" id="GO:0000160">
    <property type="term" value="P:phosphorelay signal transduction system"/>
    <property type="evidence" value="ECO:0007669"/>
    <property type="project" value="UniProtKB-KW"/>
</dbReference>
<keyword evidence="7" id="KW-0472">Membrane</keyword>
<dbReference type="Pfam" id="PF13185">
    <property type="entry name" value="GAF_2"/>
    <property type="match status" value="1"/>
</dbReference>
<dbReference type="NCBIfam" id="TIGR02916">
    <property type="entry name" value="PEP_his_kin"/>
    <property type="match status" value="1"/>
</dbReference>
<dbReference type="RefSeq" id="WP_126719237.1">
    <property type="nucleotide sequence ID" value="NZ_RWJF01000001.1"/>
</dbReference>
<evidence type="ECO:0000256" key="3">
    <source>
        <dbReference type="ARBA" id="ARBA00022553"/>
    </source>
</evidence>
<dbReference type="InterPro" id="IPR014265">
    <property type="entry name" value="XrtA/PrsK"/>
</dbReference>
<keyword evidence="3" id="KW-0597">Phosphoprotein</keyword>
<keyword evidence="4 9" id="KW-0808">Transferase</keyword>
<evidence type="ECO:0000256" key="1">
    <source>
        <dbReference type="ARBA" id="ARBA00000085"/>
    </source>
</evidence>
<feature type="transmembrane region" description="Helical" evidence="7">
    <location>
        <begin position="48"/>
        <end position="73"/>
    </location>
</feature>
<dbReference type="SUPFAM" id="SSF55781">
    <property type="entry name" value="GAF domain-like"/>
    <property type="match status" value="1"/>
</dbReference>
<keyword evidence="10" id="KW-1185">Reference proteome</keyword>
<comment type="catalytic activity">
    <reaction evidence="1">
        <text>ATP + protein L-histidine = ADP + protein N-phospho-L-histidine.</text>
        <dbReference type="EC" id="2.7.13.3"/>
    </reaction>
</comment>
<dbReference type="AlphaFoldDB" id="A0A3R9YMX1"/>
<dbReference type="SUPFAM" id="SSF55874">
    <property type="entry name" value="ATPase domain of HSP90 chaperone/DNA topoisomerase II/histidine kinase"/>
    <property type="match status" value="1"/>
</dbReference>
<dbReference type="InterPro" id="IPR050980">
    <property type="entry name" value="2C_sensor_his_kinase"/>
</dbReference>